<feature type="transmembrane region" description="Helical" evidence="6">
    <location>
        <begin position="184"/>
        <end position="206"/>
    </location>
</feature>
<dbReference type="EMBL" id="JBHULI010000025">
    <property type="protein sequence ID" value="MFD2532958.1"/>
    <property type="molecule type" value="Genomic_DNA"/>
</dbReference>
<organism evidence="7 8">
    <name type="scientific">Gracilimonas halophila</name>
    <dbReference type="NCBI Taxonomy" id="1834464"/>
    <lineage>
        <taxon>Bacteria</taxon>
        <taxon>Pseudomonadati</taxon>
        <taxon>Balneolota</taxon>
        <taxon>Balneolia</taxon>
        <taxon>Balneolales</taxon>
        <taxon>Balneolaceae</taxon>
        <taxon>Gracilimonas</taxon>
    </lineage>
</organism>
<keyword evidence="5 6" id="KW-0472">Membrane</keyword>
<evidence type="ECO:0000256" key="4">
    <source>
        <dbReference type="ARBA" id="ARBA00022989"/>
    </source>
</evidence>
<gene>
    <name evidence="7" type="ORF">ACFSVN_10910</name>
</gene>
<accession>A0ABW5JKN0</accession>
<dbReference type="PANTHER" id="PTHR30250:SF11">
    <property type="entry name" value="O-ANTIGEN TRANSPORTER-RELATED"/>
    <property type="match status" value="1"/>
</dbReference>
<feature type="transmembrane region" description="Helical" evidence="6">
    <location>
        <begin position="96"/>
        <end position="113"/>
    </location>
</feature>
<name>A0ABW5JKN0_9BACT</name>
<protein>
    <submittedName>
        <fullName evidence="7">Lipopolysaccharide biosynthesis protein</fullName>
    </submittedName>
</protein>
<comment type="subcellular location">
    <subcellularLocation>
        <location evidence="1">Cell membrane</location>
        <topology evidence="1">Multi-pass membrane protein</topology>
    </subcellularLocation>
</comment>
<feature type="transmembrane region" description="Helical" evidence="6">
    <location>
        <begin position="451"/>
        <end position="470"/>
    </location>
</feature>
<evidence type="ECO:0000256" key="6">
    <source>
        <dbReference type="SAM" id="Phobius"/>
    </source>
</evidence>
<feature type="transmembrane region" description="Helical" evidence="6">
    <location>
        <begin position="390"/>
        <end position="412"/>
    </location>
</feature>
<dbReference type="InterPro" id="IPR002797">
    <property type="entry name" value="Polysacc_synth"/>
</dbReference>
<evidence type="ECO:0000256" key="5">
    <source>
        <dbReference type="ARBA" id="ARBA00023136"/>
    </source>
</evidence>
<feature type="transmembrane region" description="Helical" evidence="6">
    <location>
        <begin position="303"/>
        <end position="322"/>
    </location>
</feature>
<evidence type="ECO:0000313" key="7">
    <source>
        <dbReference type="EMBL" id="MFD2532958.1"/>
    </source>
</evidence>
<evidence type="ECO:0000313" key="8">
    <source>
        <dbReference type="Proteomes" id="UP001597460"/>
    </source>
</evidence>
<dbReference type="CDD" id="cd13128">
    <property type="entry name" value="MATE_Wzx_like"/>
    <property type="match status" value="1"/>
</dbReference>
<feature type="transmembrane region" description="Helical" evidence="6">
    <location>
        <begin position="156"/>
        <end position="177"/>
    </location>
</feature>
<feature type="transmembrane region" description="Helical" evidence="6">
    <location>
        <begin position="218"/>
        <end position="235"/>
    </location>
</feature>
<keyword evidence="8" id="KW-1185">Reference proteome</keyword>
<evidence type="ECO:0000256" key="2">
    <source>
        <dbReference type="ARBA" id="ARBA00022475"/>
    </source>
</evidence>
<reference evidence="8" key="1">
    <citation type="journal article" date="2019" name="Int. J. Syst. Evol. Microbiol.">
        <title>The Global Catalogue of Microorganisms (GCM) 10K type strain sequencing project: providing services to taxonomists for standard genome sequencing and annotation.</title>
        <authorList>
            <consortium name="The Broad Institute Genomics Platform"/>
            <consortium name="The Broad Institute Genome Sequencing Center for Infectious Disease"/>
            <person name="Wu L."/>
            <person name="Ma J."/>
        </authorList>
    </citation>
    <scope>NUCLEOTIDE SEQUENCE [LARGE SCALE GENOMIC DNA]</scope>
    <source>
        <strain evidence="8">KCTC 52042</strain>
    </source>
</reference>
<sequence length="475" mass="54454">MIYKILKKFNLGKDLTELLKHSKNYISAEVLTKGLAFITLPIFTRLMSPDEYGVLSVFVSFTGILAIIFGFGIRGAIGRYYYEDTDDFFEYFSSNFWFVLSASIGLTVLVIIFRDEIYKFLNIPYGMIYIALGITIPQVIYQLYQAYLTAAKSSKKVATLNVTYAFVSTVLAIIIMYQMSDERYYAKAIGQAIGVILMFGITLWYLNDHIKFNVEKKHLKYSLVFGLPIVVHLLSQNILNTFDQIIINQLVGSRETGLYSVAYKIGMIQNIISMGILKSWTPIFYEKLNENKISDINDLAKKYALIVSFVAVVLIFFSKEVITILVDKEYHEALIIIPIIVVSYFFFFVYTMYVNYAFYQKKTKKIALFTIIAGGLNIGLNYLLIPEYGYIAAAWTTLASYGILFILHYINVKWVLDIKEITSLKVFVLPIIMILFAWGIQHLLFISNTEYNVGLLIRIVCLIIPAYFLINRIKG</sequence>
<proteinExistence type="predicted"/>
<keyword evidence="4 6" id="KW-1133">Transmembrane helix</keyword>
<dbReference type="Proteomes" id="UP001597460">
    <property type="component" value="Unassembled WGS sequence"/>
</dbReference>
<evidence type="ECO:0000256" key="1">
    <source>
        <dbReference type="ARBA" id="ARBA00004651"/>
    </source>
</evidence>
<dbReference type="RefSeq" id="WP_390302388.1">
    <property type="nucleotide sequence ID" value="NZ_JBHULI010000025.1"/>
</dbReference>
<feature type="transmembrane region" description="Helical" evidence="6">
    <location>
        <begin position="334"/>
        <end position="354"/>
    </location>
</feature>
<dbReference type="PANTHER" id="PTHR30250">
    <property type="entry name" value="PST FAMILY PREDICTED COLANIC ACID TRANSPORTER"/>
    <property type="match status" value="1"/>
</dbReference>
<feature type="transmembrane region" description="Helical" evidence="6">
    <location>
        <begin position="125"/>
        <end position="144"/>
    </location>
</feature>
<dbReference type="Pfam" id="PF01943">
    <property type="entry name" value="Polysacc_synt"/>
    <property type="match status" value="1"/>
</dbReference>
<dbReference type="InterPro" id="IPR050833">
    <property type="entry name" value="Poly_Biosynth_Transport"/>
</dbReference>
<comment type="caution">
    <text evidence="7">The sequence shown here is derived from an EMBL/GenBank/DDBJ whole genome shotgun (WGS) entry which is preliminary data.</text>
</comment>
<evidence type="ECO:0000256" key="3">
    <source>
        <dbReference type="ARBA" id="ARBA00022692"/>
    </source>
</evidence>
<keyword evidence="2" id="KW-1003">Cell membrane</keyword>
<feature type="transmembrane region" description="Helical" evidence="6">
    <location>
        <begin position="366"/>
        <end position="384"/>
    </location>
</feature>
<feature type="transmembrane region" description="Helical" evidence="6">
    <location>
        <begin position="52"/>
        <end position="76"/>
    </location>
</feature>
<keyword evidence="3 6" id="KW-0812">Transmembrane</keyword>
<feature type="transmembrane region" description="Helical" evidence="6">
    <location>
        <begin position="424"/>
        <end position="445"/>
    </location>
</feature>